<evidence type="ECO:0000313" key="2">
    <source>
        <dbReference type="Proteomes" id="UP001562354"/>
    </source>
</evidence>
<dbReference type="EMBL" id="JBFMKM010000005">
    <property type="protein sequence ID" value="KAL1305826.1"/>
    <property type="molecule type" value="Genomic_DNA"/>
</dbReference>
<reference evidence="1 2" key="1">
    <citation type="submission" date="2024-07" db="EMBL/GenBank/DDBJ databases">
        <title>Draft sequence of the Neodothiora populina.</title>
        <authorList>
            <person name="Drown D.D."/>
            <person name="Schuette U.S."/>
            <person name="Buechlein A.B."/>
            <person name="Rusch D.R."/>
            <person name="Winton L.W."/>
            <person name="Adams G.A."/>
        </authorList>
    </citation>
    <scope>NUCLEOTIDE SEQUENCE [LARGE SCALE GENOMIC DNA]</scope>
    <source>
        <strain evidence="1 2">CPC 39397</strain>
    </source>
</reference>
<gene>
    <name evidence="1" type="ORF">AAFC00_003987</name>
</gene>
<dbReference type="RefSeq" id="XP_069202099.1">
    <property type="nucleotide sequence ID" value="XM_069343546.1"/>
</dbReference>
<organism evidence="1 2">
    <name type="scientific">Neodothiora populina</name>
    <dbReference type="NCBI Taxonomy" id="2781224"/>
    <lineage>
        <taxon>Eukaryota</taxon>
        <taxon>Fungi</taxon>
        <taxon>Dikarya</taxon>
        <taxon>Ascomycota</taxon>
        <taxon>Pezizomycotina</taxon>
        <taxon>Dothideomycetes</taxon>
        <taxon>Dothideomycetidae</taxon>
        <taxon>Dothideales</taxon>
        <taxon>Dothioraceae</taxon>
        <taxon>Neodothiora</taxon>
    </lineage>
</organism>
<sequence length="61" mass="6971">MTRQMQELWLFGQLKTLEQREDLQERIDSDAEDVAGLLTQLLTAESLMEASEDVKMEVEGA</sequence>
<comment type="caution">
    <text evidence="1">The sequence shown here is derived from an EMBL/GenBank/DDBJ whole genome shotgun (WGS) entry which is preliminary data.</text>
</comment>
<dbReference type="GeneID" id="95977687"/>
<accession>A0ABR3PJ93</accession>
<keyword evidence="2" id="KW-1185">Reference proteome</keyword>
<proteinExistence type="predicted"/>
<evidence type="ECO:0000313" key="1">
    <source>
        <dbReference type="EMBL" id="KAL1305826.1"/>
    </source>
</evidence>
<dbReference type="Proteomes" id="UP001562354">
    <property type="component" value="Unassembled WGS sequence"/>
</dbReference>
<protein>
    <submittedName>
        <fullName evidence="1">Uncharacterized protein</fullName>
    </submittedName>
</protein>
<name>A0ABR3PJ93_9PEZI</name>